<keyword evidence="3" id="KW-1185">Reference proteome</keyword>
<gene>
    <name evidence="2" type="ORF">KOW79_020511</name>
</gene>
<feature type="region of interest" description="Disordered" evidence="1">
    <location>
        <begin position="1"/>
        <end position="29"/>
    </location>
</feature>
<protein>
    <submittedName>
        <fullName evidence="2">Uncharacterized protein</fullName>
    </submittedName>
</protein>
<accession>A0A9D3N700</accession>
<reference evidence="2 3" key="1">
    <citation type="submission" date="2021-06" db="EMBL/GenBank/DDBJ databases">
        <title>Chromosome-level genome assembly of the red-tail catfish (Hemibagrus wyckioides).</title>
        <authorList>
            <person name="Shao F."/>
        </authorList>
    </citation>
    <scope>NUCLEOTIDE SEQUENCE [LARGE SCALE GENOMIC DNA]</scope>
    <source>
        <strain evidence="2">EC202008001</strain>
        <tissue evidence="2">Blood</tissue>
    </source>
</reference>
<proteinExistence type="predicted"/>
<evidence type="ECO:0000313" key="3">
    <source>
        <dbReference type="Proteomes" id="UP000824219"/>
    </source>
</evidence>
<comment type="caution">
    <text evidence="2">The sequence shown here is derived from an EMBL/GenBank/DDBJ whole genome shotgun (WGS) entry which is preliminary data.</text>
</comment>
<organism evidence="2 3">
    <name type="scientific">Hemibagrus wyckioides</name>
    <dbReference type="NCBI Taxonomy" id="337641"/>
    <lineage>
        <taxon>Eukaryota</taxon>
        <taxon>Metazoa</taxon>
        <taxon>Chordata</taxon>
        <taxon>Craniata</taxon>
        <taxon>Vertebrata</taxon>
        <taxon>Euteleostomi</taxon>
        <taxon>Actinopterygii</taxon>
        <taxon>Neopterygii</taxon>
        <taxon>Teleostei</taxon>
        <taxon>Ostariophysi</taxon>
        <taxon>Siluriformes</taxon>
        <taxon>Bagridae</taxon>
        <taxon>Hemibagrus</taxon>
    </lineage>
</organism>
<dbReference type="EMBL" id="JAHKSW010000026">
    <property type="protein sequence ID" value="KAG7315645.1"/>
    <property type="molecule type" value="Genomic_DNA"/>
</dbReference>
<sequence>MGHRERERERQRETETERDRERDRERESPRLLAVCVRSKNYMMGNHMSGNAQEMSNTESDHFTYIYSNKRFQDFDAKFQDPDSHQSSIQRFDVF</sequence>
<dbReference type="Proteomes" id="UP000824219">
    <property type="component" value="Linkage Group LG26"/>
</dbReference>
<name>A0A9D3N700_9TELE</name>
<dbReference type="AlphaFoldDB" id="A0A9D3N700"/>
<evidence type="ECO:0000256" key="1">
    <source>
        <dbReference type="SAM" id="MobiDB-lite"/>
    </source>
</evidence>
<evidence type="ECO:0000313" key="2">
    <source>
        <dbReference type="EMBL" id="KAG7315645.1"/>
    </source>
</evidence>